<dbReference type="EMBL" id="CAADRP010000602">
    <property type="protein sequence ID" value="VFU30298.1"/>
    <property type="molecule type" value="Genomic_DNA"/>
</dbReference>
<organism evidence="1">
    <name type="scientific">Salix viminalis</name>
    <name type="common">Common osier</name>
    <name type="synonym">Basket willow</name>
    <dbReference type="NCBI Taxonomy" id="40686"/>
    <lineage>
        <taxon>Eukaryota</taxon>
        <taxon>Viridiplantae</taxon>
        <taxon>Streptophyta</taxon>
        <taxon>Embryophyta</taxon>
        <taxon>Tracheophyta</taxon>
        <taxon>Spermatophyta</taxon>
        <taxon>Magnoliopsida</taxon>
        <taxon>eudicotyledons</taxon>
        <taxon>Gunneridae</taxon>
        <taxon>Pentapetalae</taxon>
        <taxon>rosids</taxon>
        <taxon>fabids</taxon>
        <taxon>Malpighiales</taxon>
        <taxon>Salicaceae</taxon>
        <taxon>Saliceae</taxon>
        <taxon>Salix</taxon>
    </lineage>
</organism>
<reference evidence="1" key="1">
    <citation type="submission" date="2019-03" db="EMBL/GenBank/DDBJ databases">
        <authorList>
            <person name="Mank J."/>
            <person name="Almeida P."/>
        </authorList>
    </citation>
    <scope>NUCLEOTIDE SEQUENCE</scope>
    <source>
        <strain evidence="1">78183</strain>
    </source>
</reference>
<dbReference type="AlphaFoldDB" id="A0A6N2KNZ1"/>
<evidence type="ECO:0000313" key="1">
    <source>
        <dbReference type="EMBL" id="VFU30298.1"/>
    </source>
</evidence>
<proteinExistence type="predicted"/>
<name>A0A6N2KNZ1_SALVM</name>
<protein>
    <submittedName>
        <fullName evidence="1">Uncharacterized protein</fullName>
    </submittedName>
</protein>
<accession>A0A6N2KNZ1</accession>
<sequence>MLIKQANLEKEAGLTLASCSPALGCGSSKSFNDSITASMNIRNTQSKSGSKGVPQLQIDCLHAENPKEPERNSSIEQGIAQAVTAGDARIYMVSGESGISLLGTLRSGHHVITGGGWVGKQCPSQRTLAGYRWRVGGKTMSFQRTLAGYRWRVGGKTMSFPANTCGLGRGDWPKQTDLRVPTNPRFVFS</sequence>
<gene>
    <name evidence="1" type="ORF">SVIM_LOCUS116389</name>
</gene>